<proteinExistence type="predicted"/>
<reference evidence="3" key="1">
    <citation type="submission" date="2021-08" db="EMBL/GenBank/DDBJ databases">
        <title>Prevotella lacticifex sp. nov., isolated from rumen of cow.</title>
        <authorList>
            <person name="Shinkai T."/>
            <person name="Ikeyama N."/>
            <person name="Kumagai M."/>
            <person name="Ohmori H."/>
            <person name="Sakamoto M."/>
            <person name="Ohkuma M."/>
            <person name="Mitsumori M."/>
        </authorList>
    </citation>
    <scope>NUCLEOTIDE SEQUENCE</scope>
    <source>
        <strain evidence="3">DSM 11371</strain>
    </source>
</reference>
<accession>A0AA37MMG5</accession>
<evidence type="ECO:0000259" key="2">
    <source>
        <dbReference type="Pfam" id="PF25023"/>
    </source>
</evidence>
<evidence type="ECO:0000313" key="4">
    <source>
        <dbReference type="Proteomes" id="UP000887043"/>
    </source>
</evidence>
<protein>
    <recommendedName>
        <fullName evidence="2">Teneurin-like YD-shell domain-containing protein</fullName>
    </recommendedName>
</protein>
<sequence>MVKTYLAFTDNLGSILSVMDENGTQVFDASYDAWGRQTVTLNTIGLHRGYTGHEMLMEFDIINMNGRLYDPILGRFFSPDNYVQMPDNSQNFNRYSYCLNNPLKYTDPSGDFWNLIIGAAIGGLFNWASHGFQLNAKGLGYFATGAVAGAVGAGLASGVNVAMAGGNFWTGAAGLAKGVSSTGFLAGAASGASAGFAGGFIYGAGNSWVDGHSFGKGLLAGLESGGIGVLEGGIAGGLLGGLDALDKGTNFWTGTAKIDLSGAYSCANCMPSDFELGESTITGKYVGQFEGVNVFETKKIGSLITPSPDGYLHYRAVTIPERGIIAAEGVFTSGLKDGTAMMQHEFGHILQYRGFGSAAYWHVIAPESLASAIIKPSSHYKFWTETWANYLSKGHFGNAWIGGSYYPAKNISTFNLIKIIAAQMREKPRGFI</sequence>
<dbReference type="PANTHER" id="PTHR32305:SF15">
    <property type="entry name" value="PROTEIN RHSA-RELATED"/>
    <property type="match status" value="1"/>
</dbReference>
<gene>
    <name evidence="3" type="ORF">PRRU23_25970</name>
</gene>
<dbReference type="InterPro" id="IPR050708">
    <property type="entry name" value="T6SS_VgrG/RHS"/>
</dbReference>
<name>A0AA37MMG5_SEGBR</name>
<evidence type="ECO:0000313" key="3">
    <source>
        <dbReference type="EMBL" id="GJG28897.1"/>
    </source>
</evidence>
<dbReference type="PANTHER" id="PTHR32305">
    <property type="match status" value="1"/>
</dbReference>
<dbReference type="AlphaFoldDB" id="A0AA37MMG5"/>
<evidence type="ECO:0000256" key="1">
    <source>
        <dbReference type="ARBA" id="ARBA00022737"/>
    </source>
</evidence>
<dbReference type="EMBL" id="BPTR01000001">
    <property type="protein sequence ID" value="GJG28897.1"/>
    <property type="molecule type" value="Genomic_DNA"/>
</dbReference>
<comment type="caution">
    <text evidence="3">The sequence shown here is derived from an EMBL/GenBank/DDBJ whole genome shotgun (WGS) entry which is preliminary data.</text>
</comment>
<feature type="domain" description="Teneurin-like YD-shell" evidence="2">
    <location>
        <begin position="4"/>
        <end position="102"/>
    </location>
</feature>
<dbReference type="InterPro" id="IPR022385">
    <property type="entry name" value="Rhs_assc_core"/>
</dbReference>
<dbReference type="Gene3D" id="2.180.10.10">
    <property type="entry name" value="RHS repeat-associated core"/>
    <property type="match status" value="1"/>
</dbReference>
<dbReference type="Pfam" id="PF25023">
    <property type="entry name" value="TEN_YD-shell"/>
    <property type="match status" value="1"/>
</dbReference>
<dbReference type="Proteomes" id="UP000887043">
    <property type="component" value="Unassembled WGS sequence"/>
</dbReference>
<dbReference type="RefSeq" id="WP_006282222.1">
    <property type="nucleotide sequence ID" value="NZ_BPTR01000001.1"/>
</dbReference>
<keyword evidence="1" id="KW-0677">Repeat</keyword>
<dbReference type="InterPro" id="IPR056823">
    <property type="entry name" value="TEN-like_YD-shell"/>
</dbReference>
<dbReference type="NCBIfam" id="TIGR03696">
    <property type="entry name" value="Rhs_assc_core"/>
    <property type="match status" value="1"/>
</dbReference>
<organism evidence="3 4">
    <name type="scientific">Segatella bryantii</name>
    <name type="common">Prevotella bryantii</name>
    <dbReference type="NCBI Taxonomy" id="77095"/>
    <lineage>
        <taxon>Bacteria</taxon>
        <taxon>Pseudomonadati</taxon>
        <taxon>Bacteroidota</taxon>
        <taxon>Bacteroidia</taxon>
        <taxon>Bacteroidales</taxon>
        <taxon>Prevotellaceae</taxon>
        <taxon>Segatella</taxon>
    </lineage>
</organism>